<feature type="compositionally biased region" description="Basic and acidic residues" evidence="4">
    <location>
        <begin position="75"/>
        <end position="89"/>
    </location>
</feature>
<dbReference type="EMBL" id="JALJOR010000008">
    <property type="protein sequence ID" value="KAK9812636.1"/>
    <property type="molecule type" value="Genomic_DNA"/>
</dbReference>
<dbReference type="PROSITE" id="PS51387">
    <property type="entry name" value="FAD_PCMH"/>
    <property type="match status" value="1"/>
</dbReference>
<accession>A0AAW1PGI4</accession>
<evidence type="ECO:0000259" key="5">
    <source>
        <dbReference type="PROSITE" id="PS51387"/>
    </source>
</evidence>
<dbReference type="Proteomes" id="UP001489004">
    <property type="component" value="Unassembled WGS sequence"/>
</dbReference>
<gene>
    <name evidence="6" type="ORF">WJX72_001001</name>
</gene>
<keyword evidence="7" id="KW-1185">Reference proteome</keyword>
<protein>
    <recommendedName>
        <fullName evidence="5">FAD-binding PCMH-type domain-containing protein</fullName>
    </recommendedName>
</protein>
<comment type="caution">
    <text evidence="6">The sequence shown here is derived from an EMBL/GenBank/DDBJ whole genome shotgun (WGS) entry which is preliminary data.</text>
</comment>
<comment type="cofactor">
    <cofactor evidence="1">
        <name>FAD</name>
        <dbReference type="ChEBI" id="CHEBI:57692"/>
    </cofactor>
</comment>
<evidence type="ECO:0000313" key="6">
    <source>
        <dbReference type="EMBL" id="KAK9812636.1"/>
    </source>
</evidence>
<dbReference type="InterPro" id="IPR016167">
    <property type="entry name" value="FAD-bd_PCMH_sub1"/>
</dbReference>
<comment type="pathway">
    <text evidence="2">Cofactor biosynthesis; L-ascorbate biosynthesis.</text>
</comment>
<evidence type="ECO:0000313" key="7">
    <source>
        <dbReference type="Proteomes" id="UP001489004"/>
    </source>
</evidence>
<dbReference type="GO" id="GO:0003885">
    <property type="term" value="F:D-arabinono-1,4-lactone oxidase activity"/>
    <property type="evidence" value="ECO:0007669"/>
    <property type="project" value="InterPro"/>
</dbReference>
<dbReference type="InterPro" id="IPR016169">
    <property type="entry name" value="FAD-bd_PCMH_sub2"/>
</dbReference>
<sequence length="632" mass="70193">MPCCWSGGNVVGDAVEDLLVGPSLKVLTFIQGKLDAGHLEHDDLDELLGVLQGLADRWDRHKPQDFRHGLLPLNDKGDQVSPDDRKEGLRASQLQDGRDEGGKWQNWSASTPRIKLQFRSTPSLAEELPVIIADAKAQQRRIRCVGHAHSWTPVFADTEASQMVYVKKLQLDTGKRYEVVRRADIASGKPALIRVAAGVTTGELAQWMDGDAAADIGHTGLPTDAILNTVRYGGVISMACHGTGREVRDIGDSIHSLTLVDAQGTTRVYNAESPHWNEVRGSFGLMGIIQDITFELDGSLDKPYVNNDQNFDEKMERYFKAQDAEHCQRLKELVLSNWATELFWFPLNSVPPALLAEGPKLRKYLSESWNPYDDTMWLNLMTERVAAPANGAANDIKHFVDQATPLQDLETRLGGLTNAVSQDLNNLWLQTLSGILGTKILRLENKVGYLQDGVRSLPAAIHYQKAIDNFPVNDFEMCFKVAPDFSNVVEAWRAVVDIAAAEIRGGSNPLNVAMECRFTKGSFLTMSPAYMGPADDGALYCWLEVLSGRRTKAWEAFVRKVFDAWVKIDATGPPKPHWAKWNAPADAKTPDFVKEYAKRVYAEQIQVFKRAVQAADPGGLFRNDWLADLLAL</sequence>
<evidence type="ECO:0000256" key="4">
    <source>
        <dbReference type="SAM" id="MobiDB-lite"/>
    </source>
</evidence>
<dbReference type="InterPro" id="IPR016166">
    <property type="entry name" value="FAD-bd_PCMH"/>
</dbReference>
<dbReference type="GO" id="GO:0071949">
    <property type="term" value="F:FAD binding"/>
    <property type="evidence" value="ECO:0007669"/>
    <property type="project" value="InterPro"/>
</dbReference>
<dbReference type="InterPro" id="IPR007173">
    <property type="entry name" value="ALO_C"/>
</dbReference>
<dbReference type="Gene3D" id="3.30.43.10">
    <property type="entry name" value="Uridine Diphospho-n-acetylenolpyruvylglucosamine Reductase, domain 2"/>
    <property type="match status" value="1"/>
</dbReference>
<dbReference type="Gene3D" id="3.30.70.2520">
    <property type="match status" value="1"/>
</dbReference>
<reference evidence="6 7" key="1">
    <citation type="journal article" date="2024" name="Nat. Commun.">
        <title>Phylogenomics reveals the evolutionary origins of lichenization in chlorophyte algae.</title>
        <authorList>
            <person name="Puginier C."/>
            <person name="Libourel C."/>
            <person name="Otte J."/>
            <person name="Skaloud P."/>
            <person name="Haon M."/>
            <person name="Grisel S."/>
            <person name="Petersen M."/>
            <person name="Berrin J.G."/>
            <person name="Delaux P.M."/>
            <person name="Dal Grande F."/>
            <person name="Keller J."/>
        </authorList>
    </citation>
    <scope>NUCLEOTIDE SEQUENCE [LARGE SCALE GENOMIC DNA]</scope>
    <source>
        <strain evidence="6 7">SAG 2043</strain>
    </source>
</reference>
<dbReference type="InterPro" id="IPR036318">
    <property type="entry name" value="FAD-bd_PCMH-like_sf"/>
</dbReference>
<dbReference type="InterPro" id="IPR010031">
    <property type="entry name" value="FAD_lactone_oxidase-like"/>
</dbReference>
<evidence type="ECO:0000256" key="3">
    <source>
        <dbReference type="ARBA" id="ARBA00023002"/>
    </source>
</evidence>
<name>A0AAW1PGI4_9CHLO</name>
<keyword evidence="3" id="KW-0560">Oxidoreductase</keyword>
<dbReference type="PANTHER" id="PTHR43762:SF1">
    <property type="entry name" value="D-ARABINONO-1,4-LACTONE OXIDASE"/>
    <property type="match status" value="1"/>
</dbReference>
<dbReference type="AlphaFoldDB" id="A0AAW1PGI4"/>
<dbReference type="SUPFAM" id="SSF56176">
    <property type="entry name" value="FAD-binding/transporter-associated domain-like"/>
    <property type="match status" value="1"/>
</dbReference>
<proteinExistence type="predicted"/>
<evidence type="ECO:0000256" key="2">
    <source>
        <dbReference type="ARBA" id="ARBA00005147"/>
    </source>
</evidence>
<dbReference type="GO" id="GO:0016020">
    <property type="term" value="C:membrane"/>
    <property type="evidence" value="ECO:0007669"/>
    <property type="project" value="InterPro"/>
</dbReference>
<dbReference type="Gene3D" id="3.30.465.10">
    <property type="match status" value="1"/>
</dbReference>
<organism evidence="6 7">
    <name type="scientific">[Myrmecia] bisecta</name>
    <dbReference type="NCBI Taxonomy" id="41462"/>
    <lineage>
        <taxon>Eukaryota</taxon>
        <taxon>Viridiplantae</taxon>
        <taxon>Chlorophyta</taxon>
        <taxon>core chlorophytes</taxon>
        <taxon>Trebouxiophyceae</taxon>
        <taxon>Trebouxiales</taxon>
        <taxon>Trebouxiaceae</taxon>
        <taxon>Myrmecia</taxon>
    </lineage>
</organism>
<feature type="domain" description="FAD-binding PCMH-type" evidence="5">
    <location>
        <begin position="110"/>
        <end position="299"/>
    </location>
</feature>
<dbReference type="Pfam" id="PF01565">
    <property type="entry name" value="FAD_binding_4"/>
    <property type="match status" value="1"/>
</dbReference>
<evidence type="ECO:0000256" key="1">
    <source>
        <dbReference type="ARBA" id="ARBA00001974"/>
    </source>
</evidence>
<dbReference type="InterPro" id="IPR006094">
    <property type="entry name" value="Oxid_FAD_bind_N"/>
</dbReference>
<dbReference type="Pfam" id="PF04030">
    <property type="entry name" value="ALO"/>
    <property type="match status" value="1"/>
</dbReference>
<feature type="region of interest" description="Disordered" evidence="4">
    <location>
        <begin position="66"/>
        <end position="106"/>
    </location>
</feature>
<dbReference type="PANTHER" id="PTHR43762">
    <property type="entry name" value="L-GULONOLACTONE OXIDASE"/>
    <property type="match status" value="1"/>
</dbReference>